<feature type="chain" id="PRO_5035455801" description="G-protein coupled receptors family 2 profile 2 domain-containing protein" evidence="6">
    <location>
        <begin position="20"/>
        <end position="469"/>
    </location>
</feature>
<evidence type="ECO:0000256" key="6">
    <source>
        <dbReference type="SAM" id="SignalP"/>
    </source>
</evidence>
<evidence type="ECO:0000256" key="3">
    <source>
        <dbReference type="ARBA" id="ARBA00022989"/>
    </source>
</evidence>
<dbReference type="PRINTS" id="PR00249">
    <property type="entry name" value="GPCRSECRETIN"/>
</dbReference>
<dbReference type="Proteomes" id="UP000801492">
    <property type="component" value="Unassembled WGS sequence"/>
</dbReference>
<dbReference type="AlphaFoldDB" id="A0A8K0DGG7"/>
<evidence type="ECO:0000256" key="5">
    <source>
        <dbReference type="SAM" id="Phobius"/>
    </source>
</evidence>
<comment type="subcellular location">
    <subcellularLocation>
        <location evidence="1">Membrane</location>
        <topology evidence="1">Multi-pass membrane protein</topology>
    </subcellularLocation>
</comment>
<feature type="transmembrane region" description="Helical" evidence="5">
    <location>
        <begin position="378"/>
        <end position="398"/>
    </location>
</feature>
<proteinExistence type="predicted"/>
<dbReference type="InterPro" id="IPR017981">
    <property type="entry name" value="GPCR_2-like_7TM"/>
</dbReference>
<evidence type="ECO:0000313" key="8">
    <source>
        <dbReference type="EMBL" id="KAF2905334.1"/>
    </source>
</evidence>
<evidence type="ECO:0000256" key="2">
    <source>
        <dbReference type="ARBA" id="ARBA00022692"/>
    </source>
</evidence>
<dbReference type="Pfam" id="PF00002">
    <property type="entry name" value="7tm_2"/>
    <property type="match status" value="1"/>
</dbReference>
<feature type="signal peptide" evidence="6">
    <location>
        <begin position="1"/>
        <end position="19"/>
    </location>
</feature>
<dbReference type="CDD" id="cd15039">
    <property type="entry name" value="7tmB3_Methuselah-like"/>
    <property type="match status" value="1"/>
</dbReference>
<keyword evidence="6" id="KW-0732">Signal</keyword>
<keyword evidence="4 5" id="KW-0472">Membrane</keyword>
<feature type="transmembrane region" description="Helical" evidence="5">
    <location>
        <begin position="185"/>
        <end position="203"/>
    </location>
</feature>
<dbReference type="PANTHER" id="PTHR46953:SF2">
    <property type="entry name" value="G-PROTEIN COUPLED RECEPTOR MTH-LIKE 5-RELATED"/>
    <property type="match status" value="1"/>
</dbReference>
<keyword evidence="9" id="KW-1185">Reference proteome</keyword>
<dbReference type="Gene3D" id="1.20.1070.10">
    <property type="entry name" value="Rhodopsin 7-helix transmembrane proteins"/>
    <property type="match status" value="1"/>
</dbReference>
<organism evidence="8 9">
    <name type="scientific">Ignelater luminosus</name>
    <name type="common">Cucubano</name>
    <name type="synonym">Pyrophorus luminosus</name>
    <dbReference type="NCBI Taxonomy" id="2038154"/>
    <lineage>
        <taxon>Eukaryota</taxon>
        <taxon>Metazoa</taxon>
        <taxon>Ecdysozoa</taxon>
        <taxon>Arthropoda</taxon>
        <taxon>Hexapoda</taxon>
        <taxon>Insecta</taxon>
        <taxon>Pterygota</taxon>
        <taxon>Neoptera</taxon>
        <taxon>Endopterygota</taxon>
        <taxon>Coleoptera</taxon>
        <taxon>Polyphaga</taxon>
        <taxon>Elateriformia</taxon>
        <taxon>Elateroidea</taxon>
        <taxon>Elateridae</taxon>
        <taxon>Agrypninae</taxon>
        <taxon>Pyrophorini</taxon>
        <taxon>Ignelater</taxon>
    </lineage>
</organism>
<evidence type="ECO:0000256" key="1">
    <source>
        <dbReference type="ARBA" id="ARBA00004141"/>
    </source>
</evidence>
<name>A0A8K0DGG7_IGNLU</name>
<dbReference type="PANTHER" id="PTHR46953">
    <property type="entry name" value="G-PROTEIN COUPLED RECEPTOR MTH-LIKE 1-RELATED"/>
    <property type="match status" value="1"/>
</dbReference>
<dbReference type="OrthoDB" id="6339480at2759"/>
<dbReference type="InterPro" id="IPR000832">
    <property type="entry name" value="GPCR_2_secretin-like"/>
</dbReference>
<evidence type="ECO:0000256" key="4">
    <source>
        <dbReference type="ARBA" id="ARBA00023136"/>
    </source>
</evidence>
<protein>
    <recommendedName>
        <fullName evidence="7">G-protein coupled receptors family 2 profile 2 domain-containing protein</fullName>
    </recommendedName>
</protein>
<dbReference type="GO" id="GO:0004930">
    <property type="term" value="F:G protein-coupled receptor activity"/>
    <property type="evidence" value="ECO:0007669"/>
    <property type="project" value="InterPro"/>
</dbReference>
<sequence length="469" mass="54315">MFFNNHFWVFIFSTTLTTAQIYRDFDRPRTKVNKCCEPYEILVDSHCVHINETNETTWHPIFTTETGKSNIPVEYMLIPGSPDCGSMPQWPIYYYQNSTDVLRLLPNGVLRHYLYHIVPGEEEDSEYGTVDGKEVIYHDYPSGKYCMEKRIEDNLVSEYAIVCAPEHHTDWTSTPYLMRNIINPITHGISMACFLAVAIIYFIMPTLRDLVGNIITTISMCLIVNQAADMIRLLTVFTNHVSIIAAETVCYIALLGAFFWLNSLGYYIWKTFKSRNVFLRITDGKKYCYYSAYAWTCTIVMGVLALFAHFTLDYPQTNNTRVKLESEQNTIGSLGIIIFFVPVAFTVLINIFFFAATLKILNRMNTYGRIHHKLKHSFRMFLLLFLIMTITWLFFLLSFAKFEGLVYCYIIVNTVQAPLFLHVCIFNQKHVSFLVRKTCCYANCACSCCRPEPECEWGDEMTAMNTGMY</sequence>
<keyword evidence="3 5" id="KW-1133">Transmembrane helix</keyword>
<comment type="caution">
    <text evidence="8">The sequence shown here is derived from an EMBL/GenBank/DDBJ whole genome shotgun (WGS) entry which is preliminary data.</text>
</comment>
<feature type="transmembrane region" description="Helical" evidence="5">
    <location>
        <begin position="210"/>
        <end position="228"/>
    </location>
</feature>
<feature type="transmembrane region" description="Helical" evidence="5">
    <location>
        <begin position="331"/>
        <end position="358"/>
    </location>
</feature>
<feature type="transmembrane region" description="Helical" evidence="5">
    <location>
        <begin position="404"/>
        <end position="426"/>
    </location>
</feature>
<feature type="transmembrane region" description="Helical" evidence="5">
    <location>
        <begin position="290"/>
        <end position="311"/>
    </location>
</feature>
<evidence type="ECO:0000313" key="9">
    <source>
        <dbReference type="Proteomes" id="UP000801492"/>
    </source>
</evidence>
<accession>A0A8K0DGG7</accession>
<evidence type="ECO:0000259" key="7">
    <source>
        <dbReference type="PROSITE" id="PS50261"/>
    </source>
</evidence>
<keyword evidence="2 5" id="KW-0812">Transmembrane</keyword>
<gene>
    <name evidence="8" type="ORF">ILUMI_00836</name>
</gene>
<dbReference type="InterPro" id="IPR052808">
    <property type="entry name" value="GPCR_Mth-like"/>
</dbReference>
<dbReference type="GO" id="GO:0016020">
    <property type="term" value="C:membrane"/>
    <property type="evidence" value="ECO:0007669"/>
    <property type="project" value="UniProtKB-SubCell"/>
</dbReference>
<feature type="domain" description="G-protein coupled receptors family 2 profile 2" evidence="7">
    <location>
        <begin position="179"/>
        <end position="443"/>
    </location>
</feature>
<reference evidence="8" key="1">
    <citation type="submission" date="2019-08" db="EMBL/GenBank/DDBJ databases">
        <title>The genome of the North American firefly Photinus pyralis.</title>
        <authorList>
            <consortium name="Photinus pyralis genome working group"/>
            <person name="Fallon T.R."/>
            <person name="Sander Lower S.E."/>
            <person name="Weng J.-K."/>
        </authorList>
    </citation>
    <scope>NUCLEOTIDE SEQUENCE</scope>
    <source>
        <strain evidence="8">TRF0915ILg1</strain>
        <tissue evidence="8">Whole body</tissue>
    </source>
</reference>
<feature type="transmembrane region" description="Helical" evidence="5">
    <location>
        <begin position="240"/>
        <end position="269"/>
    </location>
</feature>
<dbReference type="GO" id="GO:0007166">
    <property type="term" value="P:cell surface receptor signaling pathway"/>
    <property type="evidence" value="ECO:0007669"/>
    <property type="project" value="InterPro"/>
</dbReference>
<dbReference type="EMBL" id="VTPC01000561">
    <property type="protein sequence ID" value="KAF2905334.1"/>
    <property type="molecule type" value="Genomic_DNA"/>
</dbReference>
<dbReference type="PROSITE" id="PS50261">
    <property type="entry name" value="G_PROTEIN_RECEP_F2_4"/>
    <property type="match status" value="1"/>
</dbReference>